<evidence type="ECO:0008006" key="2">
    <source>
        <dbReference type="Google" id="ProtNLM"/>
    </source>
</evidence>
<dbReference type="AlphaFoldDB" id="A0A7J2TIA5"/>
<sequence>MAVKVITCPSCGEEIELTDLYEGVEIRCKFCECIMIYQEGKLLLLDTNEEFDIEDLEIHDEEIEDEEEMEEEDYYYYEEEEY</sequence>
<gene>
    <name evidence="1" type="ORF">ENP88_04845</name>
</gene>
<dbReference type="EMBL" id="DSLA01000076">
    <property type="protein sequence ID" value="HEH35469.1"/>
    <property type="molecule type" value="Genomic_DNA"/>
</dbReference>
<name>A0A7J2TIA5_ARCFL</name>
<reference evidence="1" key="1">
    <citation type="journal article" date="2020" name="mSystems">
        <title>Genome- and Community-Level Interaction Insights into Carbon Utilization and Element Cycling Functions of Hydrothermarchaeota in Hydrothermal Sediment.</title>
        <authorList>
            <person name="Zhou Z."/>
            <person name="Liu Y."/>
            <person name="Xu W."/>
            <person name="Pan J."/>
            <person name="Luo Z.H."/>
            <person name="Li M."/>
        </authorList>
    </citation>
    <scope>NUCLEOTIDE SEQUENCE [LARGE SCALE GENOMIC DNA]</scope>
    <source>
        <strain evidence="1">SpSt-26</strain>
    </source>
</reference>
<proteinExistence type="predicted"/>
<accession>A0A7J2TIA5</accession>
<organism evidence="1">
    <name type="scientific">Archaeoglobus fulgidus</name>
    <dbReference type="NCBI Taxonomy" id="2234"/>
    <lineage>
        <taxon>Archaea</taxon>
        <taxon>Methanobacteriati</taxon>
        <taxon>Methanobacteriota</taxon>
        <taxon>Archaeoglobi</taxon>
        <taxon>Archaeoglobales</taxon>
        <taxon>Archaeoglobaceae</taxon>
        <taxon>Archaeoglobus</taxon>
    </lineage>
</organism>
<protein>
    <recommendedName>
        <fullName evidence="2">Lysine biosynthesis protein LysW</fullName>
    </recommendedName>
</protein>
<evidence type="ECO:0000313" key="1">
    <source>
        <dbReference type="EMBL" id="HEH35469.1"/>
    </source>
</evidence>
<comment type="caution">
    <text evidence="1">The sequence shown here is derived from an EMBL/GenBank/DDBJ whole genome shotgun (WGS) entry which is preliminary data.</text>
</comment>